<sequence length="166" mass="18401">MSFQTQGIHATSADTGIEICDDAASEASTHGIASSLARRATQEGVAVSAQAHKDLVSEVERLRESYAHVQTALDQSVTEMKQLRDVLFQVQRAREQSSTELNHLREQVIRLGSIVSVCKQLRKVEYNLPRLDGQVEFLTKMQLARMTSLLQAQAPSGPPEKDHDMD</sequence>
<dbReference type="InParanoid" id="M4BG48"/>
<dbReference type="VEuPathDB" id="FungiDB:HpaG805269"/>
<evidence type="ECO:0000313" key="2">
    <source>
        <dbReference type="Proteomes" id="UP000011713"/>
    </source>
</evidence>
<dbReference type="EMBL" id="JH598226">
    <property type="status" value="NOT_ANNOTATED_CDS"/>
    <property type="molecule type" value="Genomic_DNA"/>
</dbReference>
<keyword evidence="2" id="KW-1185">Reference proteome</keyword>
<name>M4BG48_HYAAE</name>
<dbReference type="AlphaFoldDB" id="M4BG48"/>
<reference evidence="1" key="2">
    <citation type="submission" date="2015-06" db="UniProtKB">
        <authorList>
            <consortium name="EnsemblProtists"/>
        </authorList>
    </citation>
    <scope>IDENTIFICATION</scope>
    <source>
        <strain evidence="1">Emoy2</strain>
    </source>
</reference>
<reference evidence="2" key="1">
    <citation type="journal article" date="2010" name="Science">
        <title>Signatures of adaptation to obligate biotrophy in the Hyaloperonospora arabidopsidis genome.</title>
        <authorList>
            <person name="Baxter L."/>
            <person name="Tripathy S."/>
            <person name="Ishaque N."/>
            <person name="Boot N."/>
            <person name="Cabral A."/>
            <person name="Kemen E."/>
            <person name="Thines M."/>
            <person name="Ah-Fong A."/>
            <person name="Anderson R."/>
            <person name="Badejoko W."/>
            <person name="Bittner-Eddy P."/>
            <person name="Boore J.L."/>
            <person name="Chibucos M.C."/>
            <person name="Coates M."/>
            <person name="Dehal P."/>
            <person name="Delehaunty K."/>
            <person name="Dong S."/>
            <person name="Downton P."/>
            <person name="Dumas B."/>
            <person name="Fabro G."/>
            <person name="Fronick C."/>
            <person name="Fuerstenberg S.I."/>
            <person name="Fulton L."/>
            <person name="Gaulin E."/>
            <person name="Govers F."/>
            <person name="Hughes L."/>
            <person name="Humphray S."/>
            <person name="Jiang R.H."/>
            <person name="Judelson H."/>
            <person name="Kamoun S."/>
            <person name="Kyung K."/>
            <person name="Meijer H."/>
            <person name="Minx P."/>
            <person name="Morris P."/>
            <person name="Nelson J."/>
            <person name="Phuntumart V."/>
            <person name="Qutob D."/>
            <person name="Rehmany A."/>
            <person name="Rougon-Cardoso A."/>
            <person name="Ryden P."/>
            <person name="Torto-Alalibo T."/>
            <person name="Studholme D."/>
            <person name="Wang Y."/>
            <person name="Win J."/>
            <person name="Wood J."/>
            <person name="Clifton S.W."/>
            <person name="Rogers J."/>
            <person name="Van den Ackerveken G."/>
            <person name="Jones J.D."/>
            <person name="McDowell J.M."/>
            <person name="Beynon J."/>
            <person name="Tyler B.M."/>
        </authorList>
    </citation>
    <scope>NUCLEOTIDE SEQUENCE [LARGE SCALE GENOMIC DNA]</scope>
    <source>
        <strain evidence="2">Emoy2</strain>
    </source>
</reference>
<organism evidence="1 2">
    <name type="scientific">Hyaloperonospora arabidopsidis (strain Emoy2)</name>
    <name type="common">Downy mildew agent</name>
    <name type="synonym">Peronospora arabidopsidis</name>
    <dbReference type="NCBI Taxonomy" id="559515"/>
    <lineage>
        <taxon>Eukaryota</taxon>
        <taxon>Sar</taxon>
        <taxon>Stramenopiles</taxon>
        <taxon>Oomycota</taxon>
        <taxon>Peronosporomycetes</taxon>
        <taxon>Peronosporales</taxon>
        <taxon>Peronosporaceae</taxon>
        <taxon>Hyaloperonospora</taxon>
    </lineage>
</organism>
<protein>
    <submittedName>
        <fullName evidence="1">Uncharacterized protein</fullName>
    </submittedName>
</protein>
<accession>M4BG48</accession>
<dbReference type="Proteomes" id="UP000011713">
    <property type="component" value="Unassembled WGS sequence"/>
</dbReference>
<dbReference type="HOGENOM" id="CLU_051764_3_1_1"/>
<proteinExistence type="predicted"/>
<evidence type="ECO:0000313" key="1">
    <source>
        <dbReference type="EnsemblProtists" id="HpaP805269"/>
    </source>
</evidence>
<dbReference type="EnsemblProtists" id="HpaT805269">
    <property type="protein sequence ID" value="HpaP805269"/>
    <property type="gene ID" value="HpaG805269"/>
</dbReference>